<proteinExistence type="predicted"/>
<dbReference type="HOGENOM" id="CLU_1979294_0_0_0"/>
<dbReference type="STRING" id="452637.Oter_3402"/>
<dbReference type="RefSeq" id="WP_012376208.1">
    <property type="nucleotide sequence ID" value="NC_010571.1"/>
</dbReference>
<dbReference type="KEGG" id="ote:Oter_3402"/>
<accession>B1ZUB7</accession>
<evidence type="ECO:0000313" key="1">
    <source>
        <dbReference type="EMBL" id="ACB76679.1"/>
    </source>
</evidence>
<sequence length="126" mass="13824">MPVLDAKVRQAAAAATLQFDWLLPDKPFLRVAEIAARTGLGTTFIEEAFGAAGKCHRYNGGDGKRDTLRIPRAFAIELLVRSAKYDAETKVQAVESLAREFAPDEALRISAAFQRQAFRGQSQRAS</sequence>
<gene>
    <name evidence="1" type="ordered locus">Oter_3402</name>
</gene>
<protein>
    <submittedName>
        <fullName evidence="1">Uncharacterized protein</fullName>
    </submittedName>
</protein>
<dbReference type="Proteomes" id="UP000007013">
    <property type="component" value="Chromosome"/>
</dbReference>
<reference evidence="1 2" key="1">
    <citation type="journal article" date="2011" name="J. Bacteriol.">
        <title>Genome sequence of the verrucomicrobium Opitutus terrae PB90-1, an abundant inhabitant of rice paddy soil ecosystems.</title>
        <authorList>
            <person name="van Passel M.W."/>
            <person name="Kant R."/>
            <person name="Palva A."/>
            <person name="Copeland A."/>
            <person name="Lucas S."/>
            <person name="Lapidus A."/>
            <person name="Glavina del Rio T."/>
            <person name="Pitluck S."/>
            <person name="Goltsman E."/>
            <person name="Clum A."/>
            <person name="Sun H."/>
            <person name="Schmutz J."/>
            <person name="Larimer F.W."/>
            <person name="Land M.L."/>
            <person name="Hauser L."/>
            <person name="Kyrpides N."/>
            <person name="Mikhailova N."/>
            <person name="Richardson P.P."/>
            <person name="Janssen P.H."/>
            <person name="de Vos W.M."/>
            <person name="Smidt H."/>
        </authorList>
    </citation>
    <scope>NUCLEOTIDE SEQUENCE [LARGE SCALE GENOMIC DNA]</scope>
    <source>
        <strain evidence="2">DSM 11246 / JCM 15787 / PB90-1</strain>
    </source>
</reference>
<dbReference type="EMBL" id="CP001032">
    <property type="protein sequence ID" value="ACB76679.1"/>
    <property type="molecule type" value="Genomic_DNA"/>
</dbReference>
<organism evidence="1 2">
    <name type="scientific">Opitutus terrae (strain DSM 11246 / JCM 15787 / PB90-1)</name>
    <dbReference type="NCBI Taxonomy" id="452637"/>
    <lineage>
        <taxon>Bacteria</taxon>
        <taxon>Pseudomonadati</taxon>
        <taxon>Verrucomicrobiota</taxon>
        <taxon>Opitutia</taxon>
        <taxon>Opitutales</taxon>
        <taxon>Opitutaceae</taxon>
        <taxon>Opitutus</taxon>
    </lineage>
</organism>
<evidence type="ECO:0000313" key="2">
    <source>
        <dbReference type="Proteomes" id="UP000007013"/>
    </source>
</evidence>
<keyword evidence="2" id="KW-1185">Reference proteome</keyword>
<name>B1ZUB7_OPITP</name>
<dbReference type="AlphaFoldDB" id="B1ZUB7"/>